<evidence type="ECO:0000256" key="9">
    <source>
        <dbReference type="ARBA" id="ARBA00023163"/>
    </source>
</evidence>
<feature type="domain" description="C2H2-type" evidence="14">
    <location>
        <begin position="548"/>
        <end position="575"/>
    </location>
</feature>
<evidence type="ECO:0000256" key="4">
    <source>
        <dbReference type="ARBA" id="ARBA00022737"/>
    </source>
</evidence>
<dbReference type="InterPro" id="IPR000210">
    <property type="entry name" value="BTB/POZ_dom"/>
</dbReference>
<dbReference type="GO" id="GO:0005634">
    <property type="term" value="C:nucleus"/>
    <property type="evidence" value="ECO:0007669"/>
    <property type="project" value="UniProtKB-SubCell"/>
</dbReference>
<evidence type="ECO:0000256" key="7">
    <source>
        <dbReference type="ARBA" id="ARBA00023015"/>
    </source>
</evidence>
<dbReference type="PROSITE" id="PS50097">
    <property type="entry name" value="BTB"/>
    <property type="match status" value="1"/>
</dbReference>
<dbReference type="Pfam" id="PF00651">
    <property type="entry name" value="BTB"/>
    <property type="match status" value="1"/>
</dbReference>
<dbReference type="Pfam" id="PF00096">
    <property type="entry name" value="zf-C2H2"/>
    <property type="match status" value="2"/>
</dbReference>
<name>A0AAV7PZL0_PLEWA</name>
<dbReference type="FunFam" id="3.30.160.60:FF:000553">
    <property type="entry name" value="Zinc finger and BTB domain-containing protein 16"/>
    <property type="match status" value="1"/>
</dbReference>
<dbReference type="GO" id="GO:0008270">
    <property type="term" value="F:zinc ion binding"/>
    <property type="evidence" value="ECO:0007669"/>
    <property type="project" value="UniProtKB-KW"/>
</dbReference>
<evidence type="ECO:0000256" key="6">
    <source>
        <dbReference type="ARBA" id="ARBA00022833"/>
    </source>
</evidence>
<dbReference type="AlphaFoldDB" id="A0AAV7PZL0"/>
<protein>
    <submittedName>
        <fullName evidence="15">Uncharacterized protein</fullName>
    </submittedName>
</protein>
<feature type="domain" description="BTB" evidence="13">
    <location>
        <begin position="67"/>
        <end position="129"/>
    </location>
</feature>
<dbReference type="Pfam" id="PF12874">
    <property type="entry name" value="zf-met"/>
    <property type="match status" value="1"/>
</dbReference>
<keyword evidence="8" id="KW-0238">DNA-binding</keyword>
<comment type="similarity">
    <text evidence="2">Belongs to the krueppel C2H2-type zinc-finger protein family.</text>
</comment>
<dbReference type="FunFam" id="3.30.160.60:FF:002171">
    <property type="entry name" value="Zinc finger and BTB domain-containing protein 16"/>
    <property type="match status" value="1"/>
</dbReference>
<dbReference type="Gene3D" id="3.30.160.60">
    <property type="entry name" value="Classic Zinc Finger"/>
    <property type="match status" value="5"/>
</dbReference>
<dbReference type="GO" id="GO:0000981">
    <property type="term" value="F:DNA-binding transcription factor activity, RNA polymerase II-specific"/>
    <property type="evidence" value="ECO:0007669"/>
    <property type="project" value="TreeGrafter"/>
</dbReference>
<dbReference type="Proteomes" id="UP001066276">
    <property type="component" value="Chromosome 7"/>
</dbReference>
<feature type="domain" description="C2H2-type" evidence="14">
    <location>
        <begin position="576"/>
        <end position="603"/>
    </location>
</feature>
<evidence type="ECO:0000256" key="12">
    <source>
        <dbReference type="SAM" id="MobiDB-lite"/>
    </source>
</evidence>
<keyword evidence="3" id="KW-0479">Metal-binding</keyword>
<proteinExistence type="inferred from homology"/>
<dbReference type="SUPFAM" id="SSF57667">
    <property type="entry name" value="beta-beta-alpha zinc fingers"/>
    <property type="match status" value="4"/>
</dbReference>
<comment type="caution">
    <text evidence="15">The sequence shown here is derived from an EMBL/GenBank/DDBJ whole genome shotgun (WGS) entry which is preliminary data.</text>
</comment>
<dbReference type="PROSITE" id="PS00028">
    <property type="entry name" value="ZINC_FINGER_C2H2_1"/>
    <property type="match status" value="6"/>
</dbReference>
<evidence type="ECO:0000256" key="5">
    <source>
        <dbReference type="ARBA" id="ARBA00022771"/>
    </source>
</evidence>
<feature type="domain" description="C2H2-type" evidence="14">
    <location>
        <begin position="604"/>
        <end position="631"/>
    </location>
</feature>
<dbReference type="SMART" id="SM00355">
    <property type="entry name" value="ZnF_C2H2"/>
    <property type="match status" value="8"/>
</dbReference>
<dbReference type="PANTHER" id="PTHR24394:SF48">
    <property type="entry name" value="ZINC FINGER PROTEIN 771"/>
    <property type="match status" value="1"/>
</dbReference>
<evidence type="ECO:0000259" key="13">
    <source>
        <dbReference type="PROSITE" id="PS50097"/>
    </source>
</evidence>
<organism evidence="15 16">
    <name type="scientific">Pleurodeles waltl</name>
    <name type="common">Iberian ribbed newt</name>
    <dbReference type="NCBI Taxonomy" id="8319"/>
    <lineage>
        <taxon>Eukaryota</taxon>
        <taxon>Metazoa</taxon>
        <taxon>Chordata</taxon>
        <taxon>Craniata</taxon>
        <taxon>Vertebrata</taxon>
        <taxon>Euteleostomi</taxon>
        <taxon>Amphibia</taxon>
        <taxon>Batrachia</taxon>
        <taxon>Caudata</taxon>
        <taxon>Salamandroidea</taxon>
        <taxon>Salamandridae</taxon>
        <taxon>Pleurodelinae</taxon>
        <taxon>Pleurodeles</taxon>
    </lineage>
</organism>
<dbReference type="EMBL" id="JANPWB010000011">
    <property type="protein sequence ID" value="KAJ1132415.1"/>
    <property type="molecule type" value="Genomic_DNA"/>
</dbReference>
<evidence type="ECO:0000313" key="15">
    <source>
        <dbReference type="EMBL" id="KAJ1132415.1"/>
    </source>
</evidence>
<gene>
    <name evidence="15" type="ORF">NDU88_010728</name>
</gene>
<dbReference type="FunFam" id="3.30.160.60:FF:000965">
    <property type="entry name" value="Neurotrophin receptor-interacting factor homolog"/>
    <property type="match status" value="1"/>
</dbReference>
<comment type="subcellular location">
    <subcellularLocation>
        <location evidence="1">Nucleus</location>
    </subcellularLocation>
</comment>
<evidence type="ECO:0000256" key="10">
    <source>
        <dbReference type="ARBA" id="ARBA00023242"/>
    </source>
</evidence>
<keyword evidence="4" id="KW-0677">Repeat</keyword>
<evidence type="ECO:0000256" key="3">
    <source>
        <dbReference type="ARBA" id="ARBA00022723"/>
    </source>
</evidence>
<keyword evidence="6" id="KW-0862">Zinc</keyword>
<dbReference type="SUPFAM" id="SSF54695">
    <property type="entry name" value="POZ domain"/>
    <property type="match status" value="1"/>
</dbReference>
<dbReference type="PANTHER" id="PTHR24394">
    <property type="entry name" value="ZINC FINGER PROTEIN"/>
    <property type="match status" value="1"/>
</dbReference>
<accession>A0AAV7PZL0</accession>
<feature type="domain" description="C2H2-type" evidence="14">
    <location>
        <begin position="632"/>
        <end position="659"/>
    </location>
</feature>
<dbReference type="SMART" id="SM00225">
    <property type="entry name" value="BTB"/>
    <property type="match status" value="1"/>
</dbReference>
<feature type="domain" description="C2H2-type" evidence="14">
    <location>
        <begin position="518"/>
        <end position="547"/>
    </location>
</feature>
<feature type="region of interest" description="Disordered" evidence="12">
    <location>
        <begin position="1"/>
        <end position="25"/>
    </location>
</feature>
<evidence type="ECO:0000256" key="2">
    <source>
        <dbReference type="ARBA" id="ARBA00006991"/>
    </source>
</evidence>
<reference evidence="15" key="1">
    <citation type="journal article" date="2022" name="bioRxiv">
        <title>Sequencing and chromosome-scale assembly of the giantPleurodeles waltlgenome.</title>
        <authorList>
            <person name="Brown T."/>
            <person name="Elewa A."/>
            <person name="Iarovenko S."/>
            <person name="Subramanian E."/>
            <person name="Araus A.J."/>
            <person name="Petzold A."/>
            <person name="Susuki M."/>
            <person name="Suzuki K.-i.T."/>
            <person name="Hayashi T."/>
            <person name="Toyoda A."/>
            <person name="Oliveira C."/>
            <person name="Osipova E."/>
            <person name="Leigh N.D."/>
            <person name="Simon A."/>
            <person name="Yun M.H."/>
        </authorList>
    </citation>
    <scope>NUCLEOTIDE SEQUENCE</scope>
    <source>
        <strain evidence="15">20211129_DDA</strain>
        <tissue evidence="15">Liver</tissue>
    </source>
</reference>
<keyword evidence="9" id="KW-0804">Transcription</keyword>
<dbReference type="InterPro" id="IPR011333">
    <property type="entry name" value="SKP1/BTB/POZ_sf"/>
</dbReference>
<feature type="domain" description="C2H2-type" evidence="14">
    <location>
        <begin position="431"/>
        <end position="458"/>
    </location>
</feature>
<dbReference type="GO" id="GO:0003677">
    <property type="term" value="F:DNA binding"/>
    <property type="evidence" value="ECO:0007669"/>
    <property type="project" value="UniProtKB-KW"/>
</dbReference>
<evidence type="ECO:0000256" key="8">
    <source>
        <dbReference type="ARBA" id="ARBA00023125"/>
    </source>
</evidence>
<evidence type="ECO:0000259" key="14">
    <source>
        <dbReference type="PROSITE" id="PS50157"/>
    </source>
</evidence>
<feature type="domain" description="C2H2-type" evidence="14">
    <location>
        <begin position="492"/>
        <end position="519"/>
    </location>
</feature>
<evidence type="ECO:0000256" key="11">
    <source>
        <dbReference type="PROSITE-ProRule" id="PRU00042"/>
    </source>
</evidence>
<sequence length="675" mass="76105">MKPAGASLPQGLATDGERRPSSSPTRLCTLDHVTWALRDLCFTETGRLSMPWPVERASEMQRSRTLCDTLIVVGNQEFHAHSLVLGCSSRKFQSLLQGAGKHCSLDFLSDRTFQQILDFSYSEDLSVNPEDLRCLLTAAELLQMDALEQECLKMLGKLSPQRHENVVDLPRSINNDTIITTKIDAETACCSRLITSVPKSMPCSESFIPSSHRISPSENSMPPSMVSGHPPSIPYKMRQSPEGTQHYDTIEVTLKRVGRQPHKEISGETGEMRSPSLLSGTCTAMECARRTSISSKGGMKLRDTVITTNPCLTPPQQGEVSWSADNLWKSQEGTTTSKSSQPFQPHSAYWSYQLQAFPLLPFSMANPDRMSFSTAMGFPGYMCPFPQDLLHSQHSSRQSTLANINEASSSTVAPITHSREEKKLLSPDAVYRCKICEKHFINDLCLRTHLFSHTGYQPQPCTQCDDLFNSSEERRTHHQQQTEGEVSSSSSTLCLPCGKRCSSQRALREHVLMHSGGWSCWCSECKQAFSSPATLRRHLRIHTGEKKIECEFCSRYFRDENTLRNHKRVHTGEKVYECESCGKKFSLKHQLETHMRVHTGEKPFECNLCHQRSRDYSAMIKHLRTHNGAAPYRCTICLEFCTSLSGMQKHMRGHRAEEIPANWSIEKTYLYSCNT</sequence>
<dbReference type="InterPro" id="IPR036236">
    <property type="entry name" value="Znf_C2H2_sf"/>
</dbReference>
<keyword evidence="7" id="KW-0805">Transcription regulation</keyword>
<evidence type="ECO:0000256" key="1">
    <source>
        <dbReference type="ARBA" id="ARBA00004123"/>
    </source>
</evidence>
<keyword evidence="5 11" id="KW-0863">Zinc-finger</keyword>
<dbReference type="InterPro" id="IPR013087">
    <property type="entry name" value="Znf_C2H2_type"/>
</dbReference>
<keyword evidence="16" id="KW-1185">Reference proteome</keyword>
<keyword evidence="10" id="KW-0539">Nucleus</keyword>
<evidence type="ECO:0000313" key="16">
    <source>
        <dbReference type="Proteomes" id="UP001066276"/>
    </source>
</evidence>
<dbReference type="PROSITE" id="PS50157">
    <property type="entry name" value="ZINC_FINGER_C2H2_2"/>
    <property type="match status" value="7"/>
</dbReference>
<dbReference type="Gene3D" id="3.30.710.10">
    <property type="entry name" value="Potassium Channel Kv1.1, Chain A"/>
    <property type="match status" value="1"/>
</dbReference>